<sequence length="109" mass="12178">MKESEEEWHDYKIDDKKCPCQREDRKMASRLANTMSNSLKGRPVQGGLSSGYKKNVAEKGLTDETYTADGITLIRISGTSIHNNKVVQVDAVCFLSSRSFMVLPIPVII</sequence>
<reference evidence="1 2" key="1">
    <citation type="journal article" date="2020" name="bioRxiv">
        <title>Sequence and annotation of 42 cannabis genomes reveals extensive copy number variation in cannabinoid synthesis and pathogen resistance genes.</title>
        <authorList>
            <person name="Mckernan K.J."/>
            <person name="Helbert Y."/>
            <person name="Kane L.T."/>
            <person name="Ebling H."/>
            <person name="Zhang L."/>
            <person name="Liu B."/>
            <person name="Eaton Z."/>
            <person name="Mclaughlin S."/>
            <person name="Kingan S."/>
            <person name="Baybayan P."/>
            <person name="Concepcion G."/>
            <person name="Jordan M."/>
            <person name="Riva A."/>
            <person name="Barbazuk W."/>
            <person name="Harkins T."/>
        </authorList>
    </citation>
    <scope>NUCLEOTIDE SEQUENCE [LARGE SCALE GENOMIC DNA]</scope>
    <source>
        <strain evidence="2">cv. Jamaican Lion 4</strain>
        <tissue evidence="1">Leaf</tissue>
    </source>
</reference>
<proteinExistence type="predicted"/>
<organism evidence="1 2">
    <name type="scientific">Cannabis sativa</name>
    <name type="common">Hemp</name>
    <name type="synonym">Marijuana</name>
    <dbReference type="NCBI Taxonomy" id="3483"/>
    <lineage>
        <taxon>Eukaryota</taxon>
        <taxon>Viridiplantae</taxon>
        <taxon>Streptophyta</taxon>
        <taxon>Embryophyta</taxon>
        <taxon>Tracheophyta</taxon>
        <taxon>Spermatophyta</taxon>
        <taxon>Magnoliopsida</taxon>
        <taxon>eudicotyledons</taxon>
        <taxon>Gunneridae</taxon>
        <taxon>Pentapetalae</taxon>
        <taxon>rosids</taxon>
        <taxon>fabids</taxon>
        <taxon>Rosales</taxon>
        <taxon>Cannabaceae</taxon>
        <taxon>Cannabis</taxon>
    </lineage>
</organism>
<protein>
    <submittedName>
        <fullName evidence="1">Uncharacterized protein</fullName>
    </submittedName>
</protein>
<dbReference type="EMBL" id="JAATIQ010000157">
    <property type="protein sequence ID" value="KAF4376097.1"/>
    <property type="molecule type" value="Genomic_DNA"/>
</dbReference>
<comment type="caution">
    <text evidence="1">The sequence shown here is derived from an EMBL/GenBank/DDBJ whole genome shotgun (WGS) entry which is preliminary data.</text>
</comment>
<evidence type="ECO:0000313" key="1">
    <source>
        <dbReference type="EMBL" id="KAF4376097.1"/>
    </source>
</evidence>
<name>A0A7J6FZT6_CANSA</name>
<dbReference type="Proteomes" id="UP000583929">
    <property type="component" value="Unassembled WGS sequence"/>
</dbReference>
<keyword evidence="2" id="KW-1185">Reference proteome</keyword>
<evidence type="ECO:0000313" key="2">
    <source>
        <dbReference type="Proteomes" id="UP000583929"/>
    </source>
</evidence>
<accession>A0A7J6FZT6</accession>
<gene>
    <name evidence="1" type="ORF">G4B88_025188</name>
</gene>
<dbReference type="AlphaFoldDB" id="A0A7J6FZT6"/>